<dbReference type="SUPFAM" id="SSF53756">
    <property type="entry name" value="UDP-Glycosyltransferase/glycogen phosphorylase"/>
    <property type="match status" value="1"/>
</dbReference>
<protein>
    <submittedName>
        <fullName evidence="1">Glycosyltransferase</fullName>
        <ecNumber evidence="1">2.4.-.-</ecNumber>
    </submittedName>
</protein>
<comment type="caution">
    <text evidence="1">The sequence shown here is derived from an EMBL/GenBank/DDBJ whole genome shotgun (WGS) entry which is preliminary data.</text>
</comment>
<accession>A0A9X3EBV8</accession>
<keyword evidence="1" id="KW-0328">Glycosyltransferase</keyword>
<dbReference type="EC" id="2.4.-.-" evidence="1"/>
<keyword evidence="2" id="KW-1185">Reference proteome</keyword>
<dbReference type="AlphaFoldDB" id="A0A9X3EBV8"/>
<dbReference type="Gene3D" id="3.40.50.2000">
    <property type="entry name" value="Glycogen Phosphorylase B"/>
    <property type="match status" value="1"/>
</dbReference>
<organism evidence="1 2">
    <name type="scientific">Parathalassolituus penaei</name>
    <dbReference type="NCBI Taxonomy" id="2997323"/>
    <lineage>
        <taxon>Bacteria</taxon>
        <taxon>Pseudomonadati</taxon>
        <taxon>Pseudomonadota</taxon>
        <taxon>Gammaproteobacteria</taxon>
        <taxon>Oceanospirillales</taxon>
        <taxon>Oceanospirillaceae</taxon>
        <taxon>Parathalassolituus</taxon>
    </lineage>
</organism>
<dbReference type="Pfam" id="PF13692">
    <property type="entry name" value="Glyco_trans_1_4"/>
    <property type="match status" value="1"/>
</dbReference>
<name>A0A9X3EBV8_9GAMM</name>
<evidence type="ECO:0000313" key="2">
    <source>
        <dbReference type="Proteomes" id="UP001150830"/>
    </source>
</evidence>
<reference evidence="1" key="1">
    <citation type="submission" date="2022-11" db="EMBL/GenBank/DDBJ databases">
        <title>Parathalassolutuus dongxingensis gen. nov., sp. nov., a novel member of family Oceanospirillaceae isolated from a coastal shrimp pond in Guangxi, China.</title>
        <authorList>
            <person name="Chen H."/>
        </authorList>
    </citation>
    <scope>NUCLEOTIDE SEQUENCE</scope>
    <source>
        <strain evidence="1">G-43</strain>
    </source>
</reference>
<gene>
    <name evidence="1" type="ORF">OUO13_01435</name>
</gene>
<evidence type="ECO:0000313" key="1">
    <source>
        <dbReference type="EMBL" id="MCY0963850.1"/>
    </source>
</evidence>
<sequence>MKTLLVIGYVWPEPRSSAAGSRMLQLLEVFRQAGFRLVFGSPADHSPHAADLAALDIEAVSLTLNCSSFDDYIRTLQPDVVLFDRFMMEEQFGWRVDEHCPQALRILDSEDLHFLRHARHTELKQRLAAGESGLLELPAIKHLYSDMAIREVASILRCDLTLTISEYEMALLQSHFQVPASQLLYCPFMLPVSPSQTLPGFDERQHFVSIGNFRHEPNWDAVRYLKESLWPLIRQQLPAAELHVYGAYPPKKATDLHNPKQGFLVKGWAEDALEVVRSARVLLAPLRFGAGLKGKLVDAAQCGTPAVTTPIGAEGMYGDDAEPCALVADSPADFAAMAVQLYLDESLWQSLNHHSMGLVARRFAYPEHAACLQERLQTLLLAPEQHRQSLFFNAMLRHHSLKSTRYMAQWIEAKNRLKQQDILLPRN</sequence>
<dbReference type="Proteomes" id="UP001150830">
    <property type="component" value="Unassembled WGS sequence"/>
</dbReference>
<dbReference type="RefSeq" id="WP_283172070.1">
    <property type="nucleotide sequence ID" value="NZ_JAPNOA010000006.1"/>
</dbReference>
<dbReference type="EMBL" id="JAPNOA010000006">
    <property type="protein sequence ID" value="MCY0963850.1"/>
    <property type="molecule type" value="Genomic_DNA"/>
</dbReference>
<proteinExistence type="predicted"/>
<dbReference type="GO" id="GO:0016757">
    <property type="term" value="F:glycosyltransferase activity"/>
    <property type="evidence" value="ECO:0007669"/>
    <property type="project" value="UniProtKB-KW"/>
</dbReference>
<keyword evidence="1" id="KW-0808">Transferase</keyword>